<accession>A0A1M5A2A0</accession>
<dbReference type="Proteomes" id="UP000184485">
    <property type="component" value="Unassembled WGS sequence"/>
</dbReference>
<evidence type="ECO:0000256" key="1">
    <source>
        <dbReference type="ARBA" id="ARBA00008694"/>
    </source>
</evidence>
<dbReference type="Pfam" id="PF00583">
    <property type="entry name" value="Acetyltransf_1"/>
    <property type="match status" value="1"/>
</dbReference>
<dbReference type="Gene3D" id="3.40.630.30">
    <property type="match status" value="1"/>
</dbReference>
<dbReference type="SUPFAM" id="SSF55729">
    <property type="entry name" value="Acyl-CoA N-acyltransferases (Nat)"/>
    <property type="match status" value="1"/>
</dbReference>
<proteinExistence type="inferred from homology"/>
<protein>
    <submittedName>
        <fullName evidence="5">L-amino acid N-acyltransferase YncA</fullName>
    </submittedName>
</protein>
<sequence>MNERLIIRPARPGDGPLVMEFVRALAAYERLSHEVESDAAAMDAALFSPHPRVFCEIAEHDGEPVGFALWFYTFSTFRGRHGIYLEDLFVNSERRGLGVGKALLAHVARRCLAEGLGRFEWSVLDWNAPSIAFYEAQGAKLVDGWLRCRVENEALRLLAG</sequence>
<dbReference type="InterPro" id="IPR051016">
    <property type="entry name" value="Diverse_Substrate_AcTransf"/>
</dbReference>
<evidence type="ECO:0000313" key="6">
    <source>
        <dbReference type="Proteomes" id="UP000184485"/>
    </source>
</evidence>
<dbReference type="EMBL" id="FQUP01000001">
    <property type="protein sequence ID" value="SHF24413.1"/>
    <property type="molecule type" value="Genomic_DNA"/>
</dbReference>
<feature type="domain" description="N-acetyltransferase" evidence="4">
    <location>
        <begin position="5"/>
        <end position="160"/>
    </location>
</feature>
<organism evidence="5 6">
    <name type="scientific">Kaistia soli DSM 19436</name>
    <dbReference type="NCBI Taxonomy" id="1122133"/>
    <lineage>
        <taxon>Bacteria</taxon>
        <taxon>Pseudomonadati</taxon>
        <taxon>Pseudomonadota</taxon>
        <taxon>Alphaproteobacteria</taxon>
        <taxon>Hyphomicrobiales</taxon>
        <taxon>Kaistiaceae</taxon>
        <taxon>Kaistia</taxon>
    </lineage>
</organism>
<reference evidence="5 6" key="1">
    <citation type="submission" date="2016-11" db="EMBL/GenBank/DDBJ databases">
        <authorList>
            <person name="Jaros S."/>
            <person name="Januszkiewicz K."/>
            <person name="Wedrychowicz H."/>
        </authorList>
    </citation>
    <scope>NUCLEOTIDE SEQUENCE [LARGE SCALE GENOMIC DNA]</scope>
    <source>
        <strain evidence="5 6">DSM 19436</strain>
    </source>
</reference>
<dbReference type="OrthoDB" id="9805924at2"/>
<keyword evidence="2 5" id="KW-0808">Transferase</keyword>
<keyword evidence="3 5" id="KW-0012">Acyltransferase</keyword>
<dbReference type="PANTHER" id="PTHR10545">
    <property type="entry name" value="DIAMINE N-ACETYLTRANSFERASE"/>
    <property type="match status" value="1"/>
</dbReference>
<dbReference type="AlphaFoldDB" id="A0A1M5A2A0"/>
<dbReference type="CDD" id="cd04301">
    <property type="entry name" value="NAT_SF"/>
    <property type="match status" value="1"/>
</dbReference>
<dbReference type="InterPro" id="IPR000182">
    <property type="entry name" value="GNAT_dom"/>
</dbReference>
<dbReference type="PANTHER" id="PTHR10545:SF29">
    <property type="entry name" value="GH14572P-RELATED"/>
    <property type="match status" value="1"/>
</dbReference>
<evidence type="ECO:0000259" key="4">
    <source>
        <dbReference type="PROSITE" id="PS51186"/>
    </source>
</evidence>
<keyword evidence="6" id="KW-1185">Reference proteome</keyword>
<evidence type="ECO:0000256" key="2">
    <source>
        <dbReference type="ARBA" id="ARBA00022679"/>
    </source>
</evidence>
<dbReference type="GO" id="GO:0008080">
    <property type="term" value="F:N-acetyltransferase activity"/>
    <property type="evidence" value="ECO:0007669"/>
    <property type="project" value="TreeGrafter"/>
</dbReference>
<comment type="similarity">
    <text evidence="1">Belongs to the acetyltransferase family.</text>
</comment>
<dbReference type="RefSeq" id="WP_073052473.1">
    <property type="nucleotide sequence ID" value="NZ_FQUP01000001.1"/>
</dbReference>
<gene>
    <name evidence="5" type="ORF">SAMN02745157_1992</name>
</gene>
<dbReference type="STRING" id="1122133.SAMN02745157_1992"/>
<dbReference type="PROSITE" id="PS51186">
    <property type="entry name" value="GNAT"/>
    <property type="match status" value="1"/>
</dbReference>
<evidence type="ECO:0000313" key="5">
    <source>
        <dbReference type="EMBL" id="SHF24413.1"/>
    </source>
</evidence>
<dbReference type="InterPro" id="IPR016181">
    <property type="entry name" value="Acyl_CoA_acyltransferase"/>
</dbReference>
<name>A0A1M5A2A0_9HYPH</name>
<dbReference type="FunFam" id="3.40.630.30:FF:000064">
    <property type="entry name" value="GNAT family acetyltransferase"/>
    <property type="match status" value="1"/>
</dbReference>
<evidence type="ECO:0000256" key="3">
    <source>
        <dbReference type="ARBA" id="ARBA00023315"/>
    </source>
</evidence>